<comment type="similarity">
    <text evidence="9">Belongs to the MntA antitoxin family.</text>
</comment>
<evidence type="ECO:0000256" key="3">
    <source>
        <dbReference type="ARBA" id="ARBA00022679"/>
    </source>
</evidence>
<dbReference type="GO" id="GO:0046872">
    <property type="term" value="F:metal ion binding"/>
    <property type="evidence" value="ECO:0007669"/>
    <property type="project" value="UniProtKB-KW"/>
</dbReference>
<dbReference type="Proteomes" id="UP000189681">
    <property type="component" value="Unassembled WGS sequence"/>
</dbReference>
<evidence type="ECO:0000256" key="4">
    <source>
        <dbReference type="ARBA" id="ARBA00022695"/>
    </source>
</evidence>
<dbReference type="InterPro" id="IPR052038">
    <property type="entry name" value="Type-VII_TA_antitoxin"/>
</dbReference>
<evidence type="ECO:0000256" key="2">
    <source>
        <dbReference type="ARBA" id="ARBA00022649"/>
    </source>
</evidence>
<name>A0A1V4APR5_9BACT</name>
<dbReference type="STRING" id="1004156.AYP45_16715"/>
<reference evidence="11 12" key="1">
    <citation type="journal article" date="2017" name="Water Res.">
        <title>Discovery and metagenomic analysis of an anammox bacterial enrichment related to Candidatus "Brocadia caroliniensis" in a full-scale glycerol-fed nitritation-denitritation separate centrate treatment process.</title>
        <authorList>
            <person name="Park H."/>
            <person name="Brotto A.C."/>
            <person name="van Loosdrecht M.C."/>
            <person name="Chandran K."/>
        </authorList>
    </citation>
    <scope>NUCLEOTIDE SEQUENCE [LARGE SCALE GENOMIC DNA]</scope>
    <source>
        <strain evidence="11">26THWARD</strain>
    </source>
</reference>
<dbReference type="AlphaFoldDB" id="A0A1V4APR5"/>
<dbReference type="GO" id="GO:0005524">
    <property type="term" value="F:ATP binding"/>
    <property type="evidence" value="ECO:0007669"/>
    <property type="project" value="UniProtKB-KW"/>
</dbReference>
<dbReference type="SUPFAM" id="SSF81301">
    <property type="entry name" value="Nucleotidyltransferase"/>
    <property type="match status" value="1"/>
</dbReference>
<dbReference type="GO" id="GO:0016779">
    <property type="term" value="F:nucleotidyltransferase activity"/>
    <property type="evidence" value="ECO:0007669"/>
    <property type="project" value="UniProtKB-KW"/>
</dbReference>
<dbReference type="EMBL" id="AYTS01000178">
    <property type="protein sequence ID" value="OOP55094.1"/>
    <property type="molecule type" value="Genomic_DNA"/>
</dbReference>
<evidence type="ECO:0000256" key="7">
    <source>
        <dbReference type="ARBA" id="ARBA00022840"/>
    </source>
</evidence>
<evidence type="ECO:0000313" key="12">
    <source>
        <dbReference type="Proteomes" id="UP000189681"/>
    </source>
</evidence>
<comment type="caution">
    <text evidence="11">The sequence shown here is derived from an EMBL/GenBank/DDBJ whole genome shotgun (WGS) entry which is preliminary data.</text>
</comment>
<keyword evidence="2" id="KW-1277">Toxin-antitoxin system</keyword>
<evidence type="ECO:0000256" key="1">
    <source>
        <dbReference type="ARBA" id="ARBA00001946"/>
    </source>
</evidence>
<sequence length="102" mass="11925">MSQNLAEYSDRLSNLCVIYGVKRLELFGSAARSDFDWDKSDLDFLIEFAESHSTGAFDRYFGLKEDLERLFQRPVDLVEKKAIKNPYFRQAVERDKMLVYGT</sequence>
<dbReference type="Pfam" id="PF01909">
    <property type="entry name" value="NTP_transf_2"/>
    <property type="match status" value="1"/>
</dbReference>
<proteinExistence type="inferred from homology"/>
<dbReference type="InterPro" id="IPR002934">
    <property type="entry name" value="Polymerase_NTP_transf_dom"/>
</dbReference>
<evidence type="ECO:0000256" key="5">
    <source>
        <dbReference type="ARBA" id="ARBA00022723"/>
    </source>
</evidence>
<evidence type="ECO:0000256" key="8">
    <source>
        <dbReference type="ARBA" id="ARBA00022842"/>
    </source>
</evidence>
<keyword evidence="3" id="KW-0808">Transferase</keyword>
<dbReference type="Gene3D" id="3.30.460.10">
    <property type="entry name" value="Beta Polymerase, domain 2"/>
    <property type="match status" value="1"/>
</dbReference>
<protein>
    <recommendedName>
        <fullName evidence="10">Polymerase nucleotidyl transferase domain-containing protein</fullName>
    </recommendedName>
</protein>
<dbReference type="CDD" id="cd05403">
    <property type="entry name" value="NT_KNTase_like"/>
    <property type="match status" value="1"/>
</dbReference>
<organism evidence="11 12">
    <name type="scientific">Candidatus Brocadia carolinensis</name>
    <dbReference type="NCBI Taxonomy" id="1004156"/>
    <lineage>
        <taxon>Bacteria</taxon>
        <taxon>Pseudomonadati</taxon>
        <taxon>Planctomycetota</taxon>
        <taxon>Candidatus Brocadiia</taxon>
        <taxon>Candidatus Brocadiales</taxon>
        <taxon>Candidatus Brocadiaceae</taxon>
        <taxon>Candidatus Brocadia</taxon>
    </lineage>
</organism>
<dbReference type="PANTHER" id="PTHR33571">
    <property type="entry name" value="SSL8005 PROTEIN"/>
    <property type="match status" value="1"/>
</dbReference>
<feature type="domain" description="Polymerase nucleotidyl transferase" evidence="10">
    <location>
        <begin position="16"/>
        <end position="95"/>
    </location>
</feature>
<keyword evidence="5" id="KW-0479">Metal-binding</keyword>
<evidence type="ECO:0000313" key="11">
    <source>
        <dbReference type="EMBL" id="OOP55094.1"/>
    </source>
</evidence>
<evidence type="ECO:0000259" key="10">
    <source>
        <dbReference type="Pfam" id="PF01909"/>
    </source>
</evidence>
<keyword evidence="4" id="KW-0548">Nucleotidyltransferase</keyword>
<gene>
    <name evidence="11" type="ORF">AYP45_16715</name>
</gene>
<dbReference type="InterPro" id="IPR043519">
    <property type="entry name" value="NT_sf"/>
</dbReference>
<evidence type="ECO:0000256" key="6">
    <source>
        <dbReference type="ARBA" id="ARBA00022741"/>
    </source>
</evidence>
<keyword evidence="7" id="KW-0067">ATP-binding</keyword>
<evidence type="ECO:0000256" key="9">
    <source>
        <dbReference type="ARBA" id="ARBA00038276"/>
    </source>
</evidence>
<comment type="cofactor">
    <cofactor evidence="1">
        <name>Mg(2+)</name>
        <dbReference type="ChEBI" id="CHEBI:18420"/>
    </cofactor>
</comment>
<accession>A0A1V4APR5</accession>
<keyword evidence="6" id="KW-0547">Nucleotide-binding</keyword>
<keyword evidence="8" id="KW-0460">Magnesium</keyword>
<dbReference type="PANTHER" id="PTHR33571:SF12">
    <property type="entry name" value="BSL3053 PROTEIN"/>
    <property type="match status" value="1"/>
</dbReference>